<reference evidence="1" key="2">
    <citation type="submission" date="2020-02" db="EMBL/GenBank/DDBJ databases">
        <authorList>
            <consortium name="NCBI Pathogen Detection Project"/>
        </authorList>
    </citation>
    <scope>NUCLEOTIDE SEQUENCE</scope>
    <source>
        <strain evidence="1">MA.S/20050497</strain>
    </source>
</reference>
<comment type="caution">
    <text evidence="1">The sequence shown here is derived from an EMBL/GenBank/DDBJ whole genome shotgun (WGS) entry which is preliminary data.</text>
</comment>
<organism evidence="1">
    <name type="scientific">Salmonella enterica</name>
    <name type="common">Salmonella choleraesuis</name>
    <dbReference type="NCBI Taxonomy" id="28901"/>
    <lineage>
        <taxon>Bacteria</taxon>
        <taxon>Pseudomonadati</taxon>
        <taxon>Pseudomonadota</taxon>
        <taxon>Gammaproteobacteria</taxon>
        <taxon>Enterobacterales</taxon>
        <taxon>Enterobacteriaceae</taxon>
        <taxon>Salmonella</taxon>
    </lineage>
</organism>
<proteinExistence type="predicted"/>
<protein>
    <submittedName>
        <fullName evidence="1">Exodeoxyribonuclease 8</fullName>
    </submittedName>
</protein>
<dbReference type="EMBL" id="DAAXYS010000126">
    <property type="protein sequence ID" value="HAG3150147.1"/>
    <property type="molecule type" value="Genomic_DNA"/>
</dbReference>
<dbReference type="InterPro" id="IPR011604">
    <property type="entry name" value="PDDEXK-like_dom_sf"/>
</dbReference>
<dbReference type="AlphaFoldDB" id="A0A761L2L7"/>
<name>A0A761L2L7_SALER</name>
<dbReference type="Gene3D" id="3.90.320.10">
    <property type="match status" value="1"/>
</dbReference>
<gene>
    <name evidence="1" type="ORF">G8Z18_004906</name>
</gene>
<feature type="non-terminal residue" evidence="1">
    <location>
        <position position="1"/>
    </location>
</feature>
<reference evidence="1" key="1">
    <citation type="journal article" date="2018" name="Genome Biol.">
        <title>SKESA: strategic k-mer extension for scrupulous assemblies.</title>
        <authorList>
            <person name="Souvorov A."/>
            <person name="Agarwala R."/>
            <person name="Lipman D.J."/>
        </authorList>
    </citation>
    <scope>NUCLEOTIDE SEQUENCE</scope>
    <source>
        <strain evidence="1">MA.S/20050497</strain>
    </source>
</reference>
<sequence length="74" mass="8535">DDIADTPAIYLWRKNAPVDTEKTKTLDTGTAFHCRILEPEEFSKRFIIAPEFNRRTRYQSVMALTECIAGEVDQ</sequence>
<evidence type="ECO:0000313" key="1">
    <source>
        <dbReference type="EMBL" id="HAG3150147.1"/>
    </source>
</evidence>
<accession>A0A761L2L7</accession>